<evidence type="ECO:0000256" key="3">
    <source>
        <dbReference type="PROSITE-ProRule" id="PRU00125"/>
    </source>
</evidence>
<evidence type="ECO:0000256" key="1">
    <source>
        <dbReference type="ARBA" id="ARBA00022723"/>
    </source>
</evidence>
<evidence type="ECO:0000259" key="5">
    <source>
        <dbReference type="PROSITE" id="PS50023"/>
    </source>
</evidence>
<evidence type="ECO:0000256" key="4">
    <source>
        <dbReference type="SAM" id="MobiDB-lite"/>
    </source>
</evidence>
<feature type="compositionally biased region" description="Polar residues" evidence="4">
    <location>
        <begin position="443"/>
        <end position="469"/>
    </location>
</feature>
<feature type="compositionally biased region" description="Low complexity" evidence="4">
    <location>
        <begin position="73"/>
        <end position="91"/>
    </location>
</feature>
<dbReference type="EMBL" id="ML996084">
    <property type="protein sequence ID" value="KAF2153914.1"/>
    <property type="molecule type" value="Genomic_DNA"/>
</dbReference>
<keyword evidence="2 3" id="KW-0862">Zinc</keyword>
<feature type="compositionally biased region" description="Gly residues" evidence="4">
    <location>
        <begin position="699"/>
        <end position="710"/>
    </location>
</feature>
<name>A0A9P4ML76_9PEZI</name>
<feature type="region of interest" description="Disordered" evidence="4">
    <location>
        <begin position="38"/>
        <end position="506"/>
    </location>
</feature>
<keyword evidence="3" id="KW-0440">LIM domain</keyword>
<comment type="caution">
    <text evidence="6">The sequence shown here is derived from an EMBL/GenBank/DDBJ whole genome shotgun (WGS) entry which is preliminary data.</text>
</comment>
<dbReference type="PROSITE" id="PS50023">
    <property type="entry name" value="LIM_DOMAIN_2"/>
    <property type="match status" value="2"/>
</dbReference>
<reference evidence="6" key="1">
    <citation type="journal article" date="2020" name="Stud. Mycol.">
        <title>101 Dothideomycetes genomes: a test case for predicting lifestyles and emergence of pathogens.</title>
        <authorList>
            <person name="Haridas S."/>
            <person name="Albert R."/>
            <person name="Binder M."/>
            <person name="Bloem J."/>
            <person name="Labutti K."/>
            <person name="Salamov A."/>
            <person name="Andreopoulos B."/>
            <person name="Baker S."/>
            <person name="Barry K."/>
            <person name="Bills G."/>
            <person name="Bluhm B."/>
            <person name="Cannon C."/>
            <person name="Castanera R."/>
            <person name="Culley D."/>
            <person name="Daum C."/>
            <person name="Ezra D."/>
            <person name="Gonzalez J."/>
            <person name="Henrissat B."/>
            <person name="Kuo A."/>
            <person name="Liang C."/>
            <person name="Lipzen A."/>
            <person name="Lutzoni F."/>
            <person name="Magnuson J."/>
            <person name="Mondo S."/>
            <person name="Nolan M."/>
            <person name="Ohm R."/>
            <person name="Pangilinan J."/>
            <person name="Park H.-J."/>
            <person name="Ramirez L."/>
            <person name="Alfaro M."/>
            <person name="Sun H."/>
            <person name="Tritt A."/>
            <person name="Yoshinaga Y."/>
            <person name="Zwiers L.-H."/>
            <person name="Turgeon B."/>
            <person name="Goodwin S."/>
            <person name="Spatafora J."/>
            <person name="Crous P."/>
            <person name="Grigoriev I."/>
        </authorList>
    </citation>
    <scope>NUCLEOTIDE SEQUENCE</scope>
    <source>
        <strain evidence="6">CBS 260.36</strain>
    </source>
</reference>
<protein>
    <recommendedName>
        <fullName evidence="5">LIM zinc-binding domain-containing protein</fullName>
    </recommendedName>
</protein>
<feature type="compositionally biased region" description="Pro residues" evidence="4">
    <location>
        <begin position="182"/>
        <end position="192"/>
    </location>
</feature>
<dbReference type="SMART" id="SM00132">
    <property type="entry name" value="LIM"/>
    <property type="match status" value="2"/>
</dbReference>
<keyword evidence="7" id="KW-1185">Reference proteome</keyword>
<organism evidence="6 7">
    <name type="scientific">Myriangium duriaei CBS 260.36</name>
    <dbReference type="NCBI Taxonomy" id="1168546"/>
    <lineage>
        <taxon>Eukaryota</taxon>
        <taxon>Fungi</taxon>
        <taxon>Dikarya</taxon>
        <taxon>Ascomycota</taxon>
        <taxon>Pezizomycotina</taxon>
        <taxon>Dothideomycetes</taxon>
        <taxon>Dothideomycetidae</taxon>
        <taxon>Myriangiales</taxon>
        <taxon>Myriangiaceae</taxon>
        <taxon>Myriangium</taxon>
    </lineage>
</organism>
<dbReference type="AlphaFoldDB" id="A0A9P4ML76"/>
<dbReference type="SUPFAM" id="SSF57716">
    <property type="entry name" value="Glucocorticoid receptor-like (DNA-binding domain)"/>
    <property type="match status" value="1"/>
</dbReference>
<evidence type="ECO:0000313" key="6">
    <source>
        <dbReference type="EMBL" id="KAF2153914.1"/>
    </source>
</evidence>
<feature type="domain" description="LIM zinc-binding" evidence="5">
    <location>
        <begin position="569"/>
        <end position="632"/>
    </location>
</feature>
<feature type="compositionally biased region" description="Polar residues" evidence="4">
    <location>
        <begin position="555"/>
        <end position="564"/>
    </location>
</feature>
<feature type="compositionally biased region" description="Low complexity" evidence="4">
    <location>
        <begin position="474"/>
        <end position="489"/>
    </location>
</feature>
<evidence type="ECO:0000313" key="7">
    <source>
        <dbReference type="Proteomes" id="UP000799439"/>
    </source>
</evidence>
<gene>
    <name evidence="6" type="ORF">K461DRAFT_118486</name>
</gene>
<feature type="compositionally biased region" description="Basic and acidic residues" evidence="4">
    <location>
        <begin position="251"/>
        <end position="262"/>
    </location>
</feature>
<feature type="compositionally biased region" description="Polar residues" evidence="4">
    <location>
        <begin position="373"/>
        <end position="382"/>
    </location>
</feature>
<feature type="compositionally biased region" description="Low complexity" evidence="4">
    <location>
        <begin position="267"/>
        <end position="282"/>
    </location>
</feature>
<feature type="compositionally biased region" description="Low complexity" evidence="4">
    <location>
        <begin position="383"/>
        <end position="396"/>
    </location>
</feature>
<feature type="compositionally biased region" description="Low complexity" evidence="4">
    <location>
        <begin position="203"/>
        <end position="221"/>
    </location>
</feature>
<keyword evidence="1 3" id="KW-0479">Metal-binding</keyword>
<dbReference type="GO" id="GO:0030695">
    <property type="term" value="F:GTPase regulator activity"/>
    <property type="evidence" value="ECO:0007669"/>
    <property type="project" value="UniProtKB-ARBA"/>
</dbReference>
<feature type="compositionally biased region" description="Polar residues" evidence="4">
    <location>
        <begin position="336"/>
        <end position="345"/>
    </location>
</feature>
<evidence type="ECO:0000256" key="2">
    <source>
        <dbReference type="ARBA" id="ARBA00022833"/>
    </source>
</evidence>
<feature type="region of interest" description="Disordered" evidence="4">
    <location>
        <begin position="699"/>
        <end position="719"/>
    </location>
</feature>
<dbReference type="OrthoDB" id="1112565at2759"/>
<feature type="compositionally biased region" description="Low complexity" evidence="4">
    <location>
        <begin position="423"/>
        <end position="442"/>
    </location>
</feature>
<dbReference type="PANTHER" id="PTHR24216">
    <property type="entry name" value="PAXILLIN-RELATED"/>
    <property type="match status" value="1"/>
</dbReference>
<feature type="region of interest" description="Disordered" evidence="4">
    <location>
        <begin position="519"/>
        <end position="570"/>
    </location>
</feature>
<dbReference type="PANTHER" id="PTHR24216:SF65">
    <property type="entry name" value="PAXILLIN-LIKE PROTEIN 1"/>
    <property type="match status" value="1"/>
</dbReference>
<accession>A0A9P4ML76</accession>
<dbReference type="Gene3D" id="2.10.110.10">
    <property type="entry name" value="Cysteine Rich Protein"/>
    <property type="match status" value="2"/>
</dbReference>
<dbReference type="PROSITE" id="PS00478">
    <property type="entry name" value="LIM_DOMAIN_1"/>
    <property type="match status" value="1"/>
</dbReference>
<dbReference type="CDD" id="cd08368">
    <property type="entry name" value="LIM"/>
    <property type="match status" value="1"/>
</dbReference>
<feature type="compositionally biased region" description="Polar residues" evidence="4">
    <location>
        <begin position="54"/>
        <end position="72"/>
    </location>
</feature>
<proteinExistence type="predicted"/>
<feature type="compositionally biased region" description="Polar residues" evidence="4">
    <location>
        <begin position="162"/>
        <end position="174"/>
    </location>
</feature>
<feature type="compositionally biased region" description="Pro residues" evidence="4">
    <location>
        <begin position="44"/>
        <end position="53"/>
    </location>
</feature>
<dbReference type="InterPro" id="IPR001781">
    <property type="entry name" value="Znf_LIM"/>
</dbReference>
<dbReference type="Proteomes" id="UP000799439">
    <property type="component" value="Unassembled WGS sequence"/>
</dbReference>
<dbReference type="Pfam" id="PF00412">
    <property type="entry name" value="LIM"/>
    <property type="match status" value="2"/>
</dbReference>
<dbReference type="GO" id="GO:0046872">
    <property type="term" value="F:metal ion binding"/>
    <property type="evidence" value="ECO:0007669"/>
    <property type="project" value="UniProtKB-KW"/>
</dbReference>
<dbReference type="CDD" id="cd09397">
    <property type="entry name" value="LIM1_UF1"/>
    <property type="match status" value="1"/>
</dbReference>
<feature type="domain" description="LIM zinc-binding" evidence="5">
    <location>
        <begin position="633"/>
        <end position="691"/>
    </location>
</feature>
<sequence length="731" mass="79071">MAMLSARAPSMLPSIKCSNCGDDIDINMMGEHVCRPARRNQDLPPVPPMPRDNPQPQDASRITSSYFFNPSQMSSAPPNNSSKPSKMVPPKIDSSAANRPYARKDVYASNDGSTAPGRSNVPARKPVDSRAMRQQRNPSEDFAPNLDNPFPSFPPASPAVRTPTQNDGFSSPSFFSGLKAGPPAPAPAPAPPAAYEKSANLAPPKQQQPRRPQSPGFQSQPDMDLNSPSFFSGLKATAPPARAASPYSQQGRDEAKRDEFFTRKPTNASSYSGKNGYNSYGAKELVPGSQPSRDDRNGGPSRPTRPGGEVDNFIASLKEDSRKPNSANPVGLRPTVSRSNTQKSNPLPGLERSPSEPVQQSSNRDANRGPERSATTNDLQGNGYSSYPTRTSSRSGPRNEARDSEGPLPALTYGKTGYEGHYSSNSNSSTASSSNSRDSAFSTGLSTPPSDVSLVSDSKFANNGSTQNKGYGGNPYSSSAYNPYNPYASEEMSKPPQQNGWVPPAKAYAPSPATDYSFDISIYPPSSKDVTPAPRNNPFSNRDRDQTAPRPGLQRTETGSTTASLKPRHSCRGCKQPIVGKSVKASDGRLTGRYHRPCFVCTTCRAPFTSSQVYVLHDRPYCEYHYHALNSSLCASCDTGIEGQYRETEKREKYHPRCLTCRTCRETLSEEYFEVNSNVYCERHAMAEVRRLAQPGPMGAGGGYGGGPAQGGLAPPNGWKAERRRTRLGMM</sequence>